<proteinExistence type="predicted"/>
<evidence type="ECO:0000313" key="2">
    <source>
        <dbReference type="EMBL" id="MBE1580508.1"/>
    </source>
</evidence>
<feature type="domain" description="AAA" evidence="1">
    <location>
        <begin position="3"/>
        <end position="165"/>
    </location>
</feature>
<dbReference type="InterPro" id="IPR027417">
    <property type="entry name" value="P-loop_NTPase"/>
</dbReference>
<protein>
    <submittedName>
        <fullName evidence="2">Cellulose biosynthesis protein BcsQ</fullName>
    </submittedName>
</protein>
<dbReference type="Proteomes" id="UP000656548">
    <property type="component" value="Unassembled WGS sequence"/>
</dbReference>
<dbReference type="InterPro" id="IPR025669">
    <property type="entry name" value="AAA_dom"/>
</dbReference>
<accession>A0ABR9LIM6</accession>
<dbReference type="SUPFAM" id="SSF52540">
    <property type="entry name" value="P-loop containing nucleoside triphosphate hydrolases"/>
    <property type="match status" value="1"/>
</dbReference>
<evidence type="ECO:0000313" key="3">
    <source>
        <dbReference type="Proteomes" id="UP000656548"/>
    </source>
</evidence>
<dbReference type="Pfam" id="PF13614">
    <property type="entry name" value="AAA_31"/>
    <property type="match status" value="1"/>
</dbReference>
<dbReference type="EMBL" id="JADBEJ010000007">
    <property type="protein sequence ID" value="MBE1580508.1"/>
    <property type="molecule type" value="Genomic_DNA"/>
</dbReference>
<evidence type="ECO:0000259" key="1">
    <source>
        <dbReference type="Pfam" id="PF13614"/>
    </source>
</evidence>
<reference evidence="2 3" key="1">
    <citation type="submission" date="2020-10" db="EMBL/GenBank/DDBJ databases">
        <title>Sequencing the genomes of 1000 actinobacteria strains.</title>
        <authorList>
            <person name="Klenk H.-P."/>
        </authorList>
    </citation>
    <scope>NUCLEOTIDE SEQUENCE [LARGE SCALE GENOMIC DNA]</scope>
    <source>
        <strain evidence="2 3">DSM 46661</strain>
    </source>
</reference>
<dbReference type="PANTHER" id="PTHR13696">
    <property type="entry name" value="P-LOOP CONTAINING NUCLEOSIDE TRIPHOSPHATE HYDROLASE"/>
    <property type="match status" value="1"/>
</dbReference>
<dbReference type="PANTHER" id="PTHR13696:SF99">
    <property type="entry name" value="COBYRINIC ACID AC-DIAMIDE SYNTHASE"/>
    <property type="match status" value="1"/>
</dbReference>
<gene>
    <name evidence="2" type="ORF">H4W30_007589</name>
</gene>
<organism evidence="2 3">
    <name type="scientific">Amycolatopsis roodepoortensis</name>
    <dbReference type="NCBI Taxonomy" id="700274"/>
    <lineage>
        <taxon>Bacteria</taxon>
        <taxon>Bacillati</taxon>
        <taxon>Actinomycetota</taxon>
        <taxon>Actinomycetes</taxon>
        <taxon>Pseudonocardiales</taxon>
        <taxon>Pseudonocardiaceae</taxon>
        <taxon>Amycolatopsis</taxon>
    </lineage>
</organism>
<keyword evidence="3" id="KW-1185">Reference proteome</keyword>
<comment type="caution">
    <text evidence="2">The sequence shown here is derived from an EMBL/GenBank/DDBJ whole genome shotgun (WGS) entry which is preliminary data.</text>
</comment>
<dbReference type="Gene3D" id="3.40.50.300">
    <property type="entry name" value="P-loop containing nucleotide triphosphate hydrolases"/>
    <property type="match status" value="1"/>
</dbReference>
<name>A0ABR9LIM6_9PSEU</name>
<sequence>MQVAQQGKKVLLIDFDAQCNTSGWFGIKVKPGDKSISDVIRGEANFKEASVAIEGVPGLYVCPATRLGLDAVMVELTRATDGVFLFHDRLRASDLEVDHVIIDCPGSYSTLVVAALLATEADEDDEDAVSGVITCTQPMLKENQGIVALLDELKRIAKTYRRDIELLAIVPCIVPLSERQGYVYAEQLESVQQAFPLITTPPIRRSAAVPTAFTHQKAIPLFGKAKPVNEDYAKALAHLQERQCLA</sequence>
<dbReference type="InterPro" id="IPR050678">
    <property type="entry name" value="DNA_Partitioning_ATPase"/>
</dbReference>